<feature type="region of interest" description="Disordered" evidence="7">
    <location>
        <begin position="256"/>
        <end position="276"/>
    </location>
</feature>
<dbReference type="GO" id="GO:0008972">
    <property type="term" value="F:phosphomethylpyrimidine kinase activity"/>
    <property type="evidence" value="ECO:0007669"/>
    <property type="project" value="InterPro"/>
</dbReference>
<evidence type="ECO:0000256" key="2">
    <source>
        <dbReference type="ARBA" id="ARBA00012135"/>
    </source>
</evidence>
<protein>
    <recommendedName>
        <fullName evidence="2">hydroxymethylpyrimidine kinase</fullName>
        <ecNumber evidence="2">2.7.1.49</ecNumber>
    </recommendedName>
</protein>
<dbReference type="FunFam" id="3.40.1190.20:FF:000003">
    <property type="entry name" value="Phosphomethylpyrimidine kinase ThiD"/>
    <property type="match status" value="1"/>
</dbReference>
<dbReference type="InterPro" id="IPR004399">
    <property type="entry name" value="HMP/HMP-P_kinase_dom"/>
</dbReference>
<dbReference type="CDD" id="cd01169">
    <property type="entry name" value="HMPP_kinase"/>
    <property type="match status" value="1"/>
</dbReference>
<dbReference type="GO" id="GO:0005829">
    <property type="term" value="C:cytosol"/>
    <property type="evidence" value="ECO:0007669"/>
    <property type="project" value="TreeGrafter"/>
</dbReference>
<accession>A0A3M9MQS1</accession>
<sequence>MTTYQYPAVLTIAGSDSGGGAGIQADLKTFSALGCFGTSAITAVTVQNTRGVTGIHSIPASVVQGQIKAVMDDIKPAAIKIGMVHSPELVLAIAAQLKQYQVPVVIDPVMVASSGDPLIKEETIALLQQELFPLALVITPNLDEAQLLTGMSIQNVEEMQAAAQELLHTGCRSVLLKGGHLKGARLFDVYLPRQGEGHVYESAAIQSQNTHGTGCTLSSAIAAYLAQGFPTVEAILHARHYVYQAIDQGKDVKTGEGHGPLNHFFSPQPMQKRQRK</sequence>
<dbReference type="EMBL" id="RJJE01000017">
    <property type="protein sequence ID" value="RNI27223.1"/>
    <property type="molecule type" value="Genomic_DNA"/>
</dbReference>
<dbReference type="Proteomes" id="UP000271010">
    <property type="component" value="Unassembled WGS sequence"/>
</dbReference>
<name>A0A3M9MQS1_9BACT</name>
<comment type="pathway">
    <text evidence="1">Cofactor biosynthesis; thiamine diphosphate biosynthesis.</text>
</comment>
<evidence type="ECO:0000313" key="10">
    <source>
        <dbReference type="Proteomes" id="UP000271010"/>
    </source>
</evidence>
<comment type="caution">
    <text evidence="9">The sequence shown here is derived from an EMBL/GenBank/DDBJ whole genome shotgun (WGS) entry which is preliminary data.</text>
</comment>
<keyword evidence="6" id="KW-0067">ATP-binding</keyword>
<dbReference type="GO" id="GO:0008902">
    <property type="term" value="F:hydroxymethylpyrimidine kinase activity"/>
    <property type="evidence" value="ECO:0007669"/>
    <property type="project" value="UniProtKB-EC"/>
</dbReference>
<keyword evidence="5 9" id="KW-0418">Kinase</keyword>
<dbReference type="RefSeq" id="WP_123133692.1">
    <property type="nucleotide sequence ID" value="NZ_RJJE01000017.1"/>
</dbReference>
<evidence type="ECO:0000259" key="8">
    <source>
        <dbReference type="Pfam" id="PF08543"/>
    </source>
</evidence>
<dbReference type="InterPro" id="IPR013749">
    <property type="entry name" value="PM/HMP-P_kinase-1"/>
</dbReference>
<reference evidence="9 10" key="1">
    <citation type="submission" date="2018-11" db="EMBL/GenBank/DDBJ databases">
        <title>Rufibacter latericius sp. nov., isolated from water in Baiyang Lake.</title>
        <authorList>
            <person name="Yang Y."/>
        </authorList>
    </citation>
    <scope>NUCLEOTIDE SEQUENCE [LARGE SCALE GENOMIC DNA]</scope>
    <source>
        <strain evidence="9 10">MCC P1</strain>
    </source>
</reference>
<keyword evidence="3 9" id="KW-0808">Transferase</keyword>
<dbReference type="SUPFAM" id="SSF53613">
    <property type="entry name" value="Ribokinase-like"/>
    <property type="match status" value="1"/>
</dbReference>
<evidence type="ECO:0000256" key="5">
    <source>
        <dbReference type="ARBA" id="ARBA00022777"/>
    </source>
</evidence>
<evidence type="ECO:0000256" key="7">
    <source>
        <dbReference type="SAM" id="MobiDB-lite"/>
    </source>
</evidence>
<dbReference type="InterPro" id="IPR029056">
    <property type="entry name" value="Ribokinase-like"/>
</dbReference>
<proteinExistence type="predicted"/>
<dbReference type="OrthoDB" id="9810880at2"/>
<dbReference type="PANTHER" id="PTHR20858">
    <property type="entry name" value="PHOSPHOMETHYLPYRIMIDINE KINASE"/>
    <property type="match status" value="1"/>
</dbReference>
<dbReference type="PANTHER" id="PTHR20858:SF17">
    <property type="entry name" value="HYDROXYMETHYLPYRIMIDINE_PHOSPHOMETHYLPYRIMIDINE KINASE THI20-RELATED"/>
    <property type="match status" value="1"/>
</dbReference>
<dbReference type="Pfam" id="PF08543">
    <property type="entry name" value="Phos_pyr_kin"/>
    <property type="match status" value="1"/>
</dbReference>
<keyword evidence="10" id="KW-1185">Reference proteome</keyword>
<gene>
    <name evidence="9" type="primary">thiD</name>
    <name evidence="9" type="ORF">EFA69_13765</name>
</gene>
<evidence type="ECO:0000313" key="9">
    <source>
        <dbReference type="EMBL" id="RNI27223.1"/>
    </source>
</evidence>
<dbReference type="NCBIfam" id="TIGR00097">
    <property type="entry name" value="HMP-P_kinase"/>
    <property type="match status" value="1"/>
</dbReference>
<dbReference type="GO" id="GO:0009228">
    <property type="term" value="P:thiamine biosynthetic process"/>
    <property type="evidence" value="ECO:0007669"/>
    <property type="project" value="InterPro"/>
</dbReference>
<evidence type="ECO:0000256" key="4">
    <source>
        <dbReference type="ARBA" id="ARBA00022741"/>
    </source>
</evidence>
<dbReference type="Gene3D" id="3.40.1190.20">
    <property type="match status" value="1"/>
</dbReference>
<evidence type="ECO:0000256" key="3">
    <source>
        <dbReference type="ARBA" id="ARBA00022679"/>
    </source>
</evidence>
<feature type="domain" description="Pyridoxamine kinase/Phosphomethylpyrimidine kinase" evidence="8">
    <location>
        <begin position="16"/>
        <end position="262"/>
    </location>
</feature>
<evidence type="ECO:0000256" key="6">
    <source>
        <dbReference type="ARBA" id="ARBA00022840"/>
    </source>
</evidence>
<organism evidence="9 10">
    <name type="scientific">Rufibacter immobilis</name>
    <dbReference type="NCBI Taxonomy" id="1348778"/>
    <lineage>
        <taxon>Bacteria</taxon>
        <taxon>Pseudomonadati</taxon>
        <taxon>Bacteroidota</taxon>
        <taxon>Cytophagia</taxon>
        <taxon>Cytophagales</taxon>
        <taxon>Hymenobacteraceae</taxon>
        <taxon>Rufibacter</taxon>
    </lineage>
</organism>
<evidence type="ECO:0000256" key="1">
    <source>
        <dbReference type="ARBA" id="ARBA00004948"/>
    </source>
</evidence>
<dbReference type="EC" id="2.7.1.49" evidence="2"/>
<dbReference type="GO" id="GO:0005524">
    <property type="term" value="F:ATP binding"/>
    <property type="evidence" value="ECO:0007669"/>
    <property type="project" value="UniProtKB-KW"/>
</dbReference>
<dbReference type="AlphaFoldDB" id="A0A3M9MQS1"/>
<keyword evidence="4" id="KW-0547">Nucleotide-binding</keyword>